<feature type="compositionally biased region" description="Polar residues" evidence="1">
    <location>
        <begin position="209"/>
        <end position="243"/>
    </location>
</feature>
<feature type="region of interest" description="Disordered" evidence="1">
    <location>
        <begin position="664"/>
        <end position="708"/>
    </location>
</feature>
<organism evidence="2 3">
    <name type="scientific">Hymenoscyphus albidus</name>
    <dbReference type="NCBI Taxonomy" id="595503"/>
    <lineage>
        <taxon>Eukaryota</taxon>
        <taxon>Fungi</taxon>
        <taxon>Dikarya</taxon>
        <taxon>Ascomycota</taxon>
        <taxon>Pezizomycotina</taxon>
        <taxon>Leotiomycetes</taxon>
        <taxon>Helotiales</taxon>
        <taxon>Helotiaceae</taxon>
        <taxon>Hymenoscyphus</taxon>
    </lineage>
</organism>
<dbReference type="AlphaFoldDB" id="A0A9N9PZL3"/>
<reference evidence="2" key="1">
    <citation type="submission" date="2021-07" db="EMBL/GenBank/DDBJ databases">
        <authorList>
            <person name="Durling M."/>
        </authorList>
    </citation>
    <scope>NUCLEOTIDE SEQUENCE</scope>
</reference>
<dbReference type="EMBL" id="CAJVRM010000397">
    <property type="protein sequence ID" value="CAG8980593.1"/>
    <property type="molecule type" value="Genomic_DNA"/>
</dbReference>
<gene>
    <name evidence="2" type="ORF">HYALB_00013576</name>
</gene>
<dbReference type="OrthoDB" id="10328631at2759"/>
<accession>A0A9N9PZL3</accession>
<feature type="region of interest" description="Disordered" evidence="1">
    <location>
        <begin position="349"/>
        <end position="405"/>
    </location>
</feature>
<evidence type="ECO:0000313" key="3">
    <source>
        <dbReference type="Proteomes" id="UP000701801"/>
    </source>
</evidence>
<feature type="compositionally biased region" description="Pro residues" evidence="1">
    <location>
        <begin position="666"/>
        <end position="676"/>
    </location>
</feature>
<protein>
    <submittedName>
        <fullName evidence="2">Uncharacterized protein</fullName>
    </submittedName>
</protein>
<feature type="compositionally biased region" description="Polar residues" evidence="1">
    <location>
        <begin position="351"/>
        <end position="367"/>
    </location>
</feature>
<feature type="region of interest" description="Disordered" evidence="1">
    <location>
        <begin position="203"/>
        <end position="257"/>
    </location>
</feature>
<proteinExistence type="predicted"/>
<sequence>MENTGFGAPTPLEDPQGEGNPPEDREPTIASTEYDARSANNERLLEHKIISENFRVNKTEKHLMERARSFHLQLPPPEDQPHLDQPLSMTRPPGYERNILFHNEFQNEFQQEQFSSKKKKLTNTSFHSQSFPPAEFTHFDIFQEPSSMTSGNIKNTPSLPKLITSFTDSGLEDSLEPRQLQEVQEQSILSATTEPLQDVVTVTEHEPSSYESSFKGSSTNERLNTPSSPPSATRKTLSASPVNAQRKRKRASKDDPIPYVLLPFGPHSNLPSGHLAPTIAQCNPRNPPYIPTRRTLGKQSNPHVIVDNEVGVESAPSNINVPKEVASAWVVSLPEETGGANRVTTYHHPPSQAQQIGPRMSNSSQAPSLVPGVAGTVPRSSRVQSQASSMASQPSAPSPLDPHQSLLQPAQFFRGKIPDITRLITNLNTWGNTIDPTNCTAIEREVQMMAKDSAILSVLSLSYRAFEWFTKFAPIKFPAFLAQGKSFLTQRDDLIIENASLKARIEVFEKERALREEADMKAKPYILPKANRLYVFGNLPEAENPLFRCQAMKDGEVCGAHNRFYVKDKEISFVWIDRVKCSKCRQKFGCSVEFLEPEKASGEMAFLGRTPTKFQPHPQPQPPTQQPPVPTPAPAVSGIFSAPPIRSGALSALSMPSIDGSTPIFAPVPGPAPVPAISPVSVPENDDNNDDMESLFGADDGEEGGSDAELEAALRAALEEE</sequence>
<feature type="compositionally biased region" description="Low complexity" evidence="1">
    <location>
        <begin position="377"/>
        <end position="395"/>
    </location>
</feature>
<feature type="region of interest" description="Disordered" evidence="1">
    <location>
        <begin position="609"/>
        <end position="640"/>
    </location>
</feature>
<keyword evidence="3" id="KW-1185">Reference proteome</keyword>
<comment type="caution">
    <text evidence="2">The sequence shown here is derived from an EMBL/GenBank/DDBJ whole genome shotgun (WGS) entry which is preliminary data.</text>
</comment>
<feature type="compositionally biased region" description="Pro residues" evidence="1">
    <location>
        <begin position="617"/>
        <end position="633"/>
    </location>
</feature>
<evidence type="ECO:0000256" key="1">
    <source>
        <dbReference type="SAM" id="MobiDB-lite"/>
    </source>
</evidence>
<evidence type="ECO:0000313" key="2">
    <source>
        <dbReference type="EMBL" id="CAG8980593.1"/>
    </source>
</evidence>
<dbReference type="Proteomes" id="UP000701801">
    <property type="component" value="Unassembled WGS sequence"/>
</dbReference>
<feature type="compositionally biased region" description="Acidic residues" evidence="1">
    <location>
        <begin position="684"/>
        <end position="708"/>
    </location>
</feature>
<feature type="region of interest" description="Disordered" evidence="1">
    <location>
        <begin position="1"/>
        <end position="40"/>
    </location>
</feature>
<name>A0A9N9PZL3_9HELO</name>